<dbReference type="AlphaFoldDB" id="A0A182EXI7"/>
<accession>A0A182EXI7</accession>
<feature type="transmembrane region" description="Helical" evidence="1">
    <location>
        <begin position="59"/>
        <end position="83"/>
    </location>
</feature>
<gene>
    <name evidence="2" type="ORF">NOO_LOCUS12890</name>
</gene>
<name>A0A182EXI7_ONCOC</name>
<reference evidence="4" key="1">
    <citation type="submission" date="2016-06" db="UniProtKB">
        <authorList>
            <consortium name="WormBaseParasite"/>
        </authorList>
    </citation>
    <scope>IDENTIFICATION</scope>
</reference>
<protein>
    <submittedName>
        <fullName evidence="4">Transmembrane protein</fullName>
    </submittedName>
</protein>
<keyword evidence="1" id="KW-1133">Transmembrane helix</keyword>
<reference evidence="2 3" key="2">
    <citation type="submission" date="2018-08" db="EMBL/GenBank/DDBJ databases">
        <authorList>
            <person name="Laetsch R D."/>
            <person name="Stevens L."/>
            <person name="Kumar S."/>
            <person name="Blaxter L. M."/>
        </authorList>
    </citation>
    <scope>NUCLEOTIDE SEQUENCE [LARGE SCALE GENOMIC DNA]</scope>
</reference>
<dbReference type="Proteomes" id="UP000271087">
    <property type="component" value="Unassembled WGS sequence"/>
</dbReference>
<proteinExistence type="predicted"/>
<sequence>MEHAPLVLQQMDEQQLVHKLICTKKVKGERTSKTNEPVIGRTRAAVRLMELQQVEVEQVQYAAIVAFQIADTVILLLVVVVVVPI</sequence>
<dbReference type="EMBL" id="UYRW01012416">
    <property type="protein sequence ID" value="VDN00225.1"/>
    <property type="molecule type" value="Genomic_DNA"/>
</dbReference>
<keyword evidence="1" id="KW-0472">Membrane</keyword>
<evidence type="ECO:0000313" key="4">
    <source>
        <dbReference type="WBParaSite" id="nOo.2.0.1.t12890-RA"/>
    </source>
</evidence>
<evidence type="ECO:0000313" key="3">
    <source>
        <dbReference type="Proteomes" id="UP000271087"/>
    </source>
</evidence>
<keyword evidence="1" id="KW-0812">Transmembrane</keyword>
<dbReference type="WBParaSite" id="nOo.2.0.1.t12890-RA">
    <property type="protein sequence ID" value="nOo.2.0.1.t12890-RA"/>
    <property type="gene ID" value="nOo.2.0.1.g12890"/>
</dbReference>
<evidence type="ECO:0000313" key="2">
    <source>
        <dbReference type="EMBL" id="VDN00225.1"/>
    </source>
</evidence>
<evidence type="ECO:0000256" key="1">
    <source>
        <dbReference type="SAM" id="Phobius"/>
    </source>
</evidence>
<keyword evidence="3" id="KW-1185">Reference proteome</keyword>
<organism evidence="4">
    <name type="scientific">Onchocerca ochengi</name>
    <name type="common">Filarial nematode worm</name>
    <dbReference type="NCBI Taxonomy" id="42157"/>
    <lineage>
        <taxon>Eukaryota</taxon>
        <taxon>Metazoa</taxon>
        <taxon>Ecdysozoa</taxon>
        <taxon>Nematoda</taxon>
        <taxon>Chromadorea</taxon>
        <taxon>Rhabditida</taxon>
        <taxon>Spirurina</taxon>
        <taxon>Spiruromorpha</taxon>
        <taxon>Filarioidea</taxon>
        <taxon>Onchocercidae</taxon>
        <taxon>Onchocerca</taxon>
    </lineage>
</organism>